<proteinExistence type="predicted"/>
<dbReference type="AlphaFoldDB" id="A0A3G9JYU7"/>
<accession>A0A3G9JYU7</accession>
<dbReference type="Proteomes" id="UP000273154">
    <property type="component" value="Chromosome"/>
</dbReference>
<keyword evidence="2" id="KW-1185">Reference proteome</keyword>
<dbReference type="Pfam" id="PF20176">
    <property type="entry name" value="DUF6541"/>
    <property type="match status" value="1"/>
</dbReference>
<evidence type="ECO:0000313" key="1">
    <source>
        <dbReference type="EMBL" id="BBH50618.1"/>
    </source>
</evidence>
<sequence length="138" mass="14840">MLDKEELDVGKDIASIASDGGLVLNNAQDGSAFFYSACGVNVLNRTCGSGFGTDGNACFSKYAADYTSNSAIKKKMADLDIRYVLQLDSGATPMEASTFAFNYKDSDWAGIQSITPETPGFELVYSKGDIRLYRLTAL</sequence>
<gene>
    <name evidence="1" type="ORF">Pcatena_12050</name>
</gene>
<evidence type="ECO:0000313" key="2">
    <source>
        <dbReference type="Proteomes" id="UP000273154"/>
    </source>
</evidence>
<dbReference type="EMBL" id="AP019367">
    <property type="protein sequence ID" value="BBH50618.1"/>
    <property type="molecule type" value="Genomic_DNA"/>
</dbReference>
<organism evidence="1 2">
    <name type="scientific">Parolsenella catena</name>
    <dbReference type="NCBI Taxonomy" id="2003188"/>
    <lineage>
        <taxon>Bacteria</taxon>
        <taxon>Bacillati</taxon>
        <taxon>Actinomycetota</taxon>
        <taxon>Coriobacteriia</taxon>
        <taxon>Coriobacteriales</taxon>
        <taxon>Atopobiaceae</taxon>
        <taxon>Parolsenella</taxon>
    </lineage>
</organism>
<dbReference type="KEGG" id="pcat:Pcatena_12050"/>
<name>A0A3G9JYU7_9ACTN</name>
<dbReference type="InterPro" id="IPR046671">
    <property type="entry name" value="DUF6541"/>
</dbReference>
<reference evidence="2" key="1">
    <citation type="submission" date="2018-11" db="EMBL/GenBank/DDBJ databases">
        <title>Comparative genomics of Parolsenella catena and Libanicoccus massiliensis: Reclassification of Libanicoccus massiliensis as Parolsenella massiliensis comb. nov.</title>
        <authorList>
            <person name="Sakamoto M."/>
            <person name="Ikeyama N."/>
            <person name="Murakami T."/>
            <person name="Mori H."/>
            <person name="Yuki M."/>
            <person name="Ohkuma M."/>
        </authorList>
    </citation>
    <scope>NUCLEOTIDE SEQUENCE [LARGE SCALE GENOMIC DNA]</scope>
    <source>
        <strain evidence="2">JCM 31932</strain>
    </source>
</reference>
<protein>
    <submittedName>
        <fullName evidence="1">Uncharacterized protein</fullName>
    </submittedName>
</protein>